<dbReference type="RefSeq" id="WP_283415856.1">
    <property type="nucleotide sequence ID" value="NZ_FXUO01000002.1"/>
</dbReference>
<organism evidence="1 2">
    <name type="scientific">Epilithonimonas pallida</name>
    <dbReference type="NCBI Taxonomy" id="373671"/>
    <lineage>
        <taxon>Bacteria</taxon>
        <taxon>Pseudomonadati</taxon>
        <taxon>Bacteroidota</taxon>
        <taxon>Flavobacteriia</taxon>
        <taxon>Flavobacteriales</taxon>
        <taxon>Weeksellaceae</taxon>
        <taxon>Chryseobacterium group</taxon>
        <taxon>Epilithonimonas</taxon>
    </lineage>
</organism>
<reference evidence="1 2" key="1">
    <citation type="submission" date="2017-05" db="EMBL/GenBank/DDBJ databases">
        <authorList>
            <person name="Varghese N."/>
            <person name="Submissions S."/>
        </authorList>
    </citation>
    <scope>NUCLEOTIDE SEQUENCE [LARGE SCALE GENOMIC DNA]</scope>
    <source>
        <strain evidence="1 2">DSM 18015</strain>
    </source>
</reference>
<protein>
    <recommendedName>
        <fullName evidence="3">Lipoprotein</fullName>
    </recommendedName>
</protein>
<evidence type="ECO:0000313" key="1">
    <source>
        <dbReference type="EMBL" id="SMP90542.1"/>
    </source>
</evidence>
<dbReference type="Proteomes" id="UP001158050">
    <property type="component" value="Unassembled WGS sequence"/>
</dbReference>
<keyword evidence="2" id="KW-1185">Reference proteome</keyword>
<gene>
    <name evidence="1" type="ORF">SAMN05421679_102364</name>
</gene>
<dbReference type="EMBL" id="FXUO01000002">
    <property type="protein sequence ID" value="SMP90542.1"/>
    <property type="molecule type" value="Genomic_DNA"/>
</dbReference>
<accession>A0ABY1R0S1</accession>
<sequence>MRTTMLFLLTFLFANCQSQKSLCEAKIDTSQIKDGKLSIEVINHKNKHLKIPKEINNNALIITEFQKLVEDGEYEDIERPIIHFDCITPCFPLNYTLKKGEAKIYNFTIFNTNIVSKNTKYRIKLYMEDYFNCGRIKTDWIYFEIL</sequence>
<evidence type="ECO:0000313" key="2">
    <source>
        <dbReference type="Proteomes" id="UP001158050"/>
    </source>
</evidence>
<comment type="caution">
    <text evidence="1">The sequence shown here is derived from an EMBL/GenBank/DDBJ whole genome shotgun (WGS) entry which is preliminary data.</text>
</comment>
<evidence type="ECO:0008006" key="3">
    <source>
        <dbReference type="Google" id="ProtNLM"/>
    </source>
</evidence>
<name>A0ABY1R0S1_9FLAO</name>
<proteinExistence type="predicted"/>